<comment type="caution">
    <text evidence="2">The sequence shown here is derived from an EMBL/GenBank/DDBJ whole genome shotgun (WGS) entry which is preliminary data.</text>
</comment>
<protein>
    <submittedName>
        <fullName evidence="2">Uncharacterized protein</fullName>
    </submittedName>
</protein>
<evidence type="ECO:0000313" key="3">
    <source>
        <dbReference type="Proteomes" id="UP000704712"/>
    </source>
</evidence>
<reference evidence="2" key="1">
    <citation type="submission" date="2020-03" db="EMBL/GenBank/DDBJ databases">
        <title>Hybrid Assembly of Korean Phytophthora infestans isolates.</title>
        <authorList>
            <person name="Prokchorchik M."/>
            <person name="Lee Y."/>
            <person name="Seo J."/>
            <person name="Cho J.-H."/>
            <person name="Park Y.-E."/>
            <person name="Jang D.-C."/>
            <person name="Im J.-S."/>
            <person name="Choi J.-G."/>
            <person name="Park H.-J."/>
            <person name="Lee G.-B."/>
            <person name="Lee Y.-G."/>
            <person name="Hong S.-Y."/>
            <person name="Cho K."/>
            <person name="Sohn K.H."/>
        </authorList>
    </citation>
    <scope>NUCLEOTIDE SEQUENCE</scope>
    <source>
        <strain evidence="2">KR_2_A2</strain>
    </source>
</reference>
<sequence>MKRIELLFHILRRRQRLPFVEIRDQGAKATKMRRVRQRIEYANPYVELDLTSEGSTPQKASVVQAGSEGRDDDDTGMARVLERRLELDIMTQSEVGLSAEAKEYLRLQRRLILQNLKEKTLDQPWQ</sequence>
<name>A0A8S9UL70_PHYIN</name>
<dbReference type="AlphaFoldDB" id="A0A8S9UL70"/>
<organism evidence="2 3">
    <name type="scientific">Phytophthora infestans</name>
    <name type="common">Potato late blight agent</name>
    <name type="synonym">Botrytis infestans</name>
    <dbReference type="NCBI Taxonomy" id="4787"/>
    <lineage>
        <taxon>Eukaryota</taxon>
        <taxon>Sar</taxon>
        <taxon>Stramenopiles</taxon>
        <taxon>Oomycota</taxon>
        <taxon>Peronosporomycetes</taxon>
        <taxon>Peronosporales</taxon>
        <taxon>Peronosporaceae</taxon>
        <taxon>Phytophthora</taxon>
    </lineage>
</organism>
<evidence type="ECO:0000256" key="1">
    <source>
        <dbReference type="SAM" id="MobiDB-lite"/>
    </source>
</evidence>
<dbReference type="Proteomes" id="UP000704712">
    <property type="component" value="Unassembled WGS sequence"/>
</dbReference>
<dbReference type="EMBL" id="JAACNO010001358">
    <property type="protein sequence ID" value="KAF4141273.1"/>
    <property type="molecule type" value="Genomic_DNA"/>
</dbReference>
<proteinExistence type="predicted"/>
<gene>
    <name evidence="2" type="ORF">GN958_ATG09538</name>
</gene>
<feature type="region of interest" description="Disordered" evidence="1">
    <location>
        <begin position="53"/>
        <end position="76"/>
    </location>
</feature>
<accession>A0A8S9UL70</accession>
<evidence type="ECO:0000313" key="2">
    <source>
        <dbReference type="EMBL" id="KAF4141273.1"/>
    </source>
</evidence>